<dbReference type="Proteomes" id="UP001140560">
    <property type="component" value="Unassembled WGS sequence"/>
</dbReference>
<dbReference type="InterPro" id="IPR007535">
    <property type="entry name" value="Catechol_dOase_N"/>
</dbReference>
<dbReference type="PANTHER" id="PTHR33711">
    <property type="entry name" value="DIOXYGENASE, PUTATIVE (AFU_ORTHOLOGUE AFUA_2G02910)-RELATED"/>
    <property type="match status" value="1"/>
</dbReference>
<feature type="domain" description="Intradiol ring-cleavage dioxygenases" evidence="7">
    <location>
        <begin position="133"/>
        <end position="297"/>
    </location>
</feature>
<evidence type="ECO:0000256" key="3">
    <source>
        <dbReference type="ARBA" id="ARBA00022723"/>
    </source>
</evidence>
<reference evidence="9" key="1">
    <citation type="submission" date="2022-10" db="EMBL/GenBank/DDBJ databases">
        <title>Tapping the CABI collections for fungal endophytes: first genome assemblies for Collariella, Neodidymelliopsis, Ascochyta clinopodiicola, Didymella pomorum, Didymosphaeria variabile, Neocosmospora piperis and Neocucurbitaria cava.</title>
        <authorList>
            <person name="Hill R."/>
        </authorList>
    </citation>
    <scope>NUCLEOTIDE SEQUENCE</scope>
    <source>
        <strain evidence="9">IMI 356814</strain>
    </source>
</reference>
<evidence type="ECO:0000256" key="6">
    <source>
        <dbReference type="ARBA" id="ARBA00023004"/>
    </source>
</evidence>
<dbReference type="InterPro" id="IPR015889">
    <property type="entry name" value="Intradiol_dOase_core"/>
</dbReference>
<proteinExistence type="inferred from homology"/>
<comment type="similarity">
    <text evidence="2">Belongs to the intradiol ring-cleavage dioxygenase family.</text>
</comment>
<evidence type="ECO:0000256" key="4">
    <source>
        <dbReference type="ARBA" id="ARBA00022964"/>
    </source>
</evidence>
<evidence type="ECO:0000256" key="2">
    <source>
        <dbReference type="ARBA" id="ARBA00007825"/>
    </source>
</evidence>
<evidence type="ECO:0000259" key="7">
    <source>
        <dbReference type="Pfam" id="PF00775"/>
    </source>
</evidence>
<dbReference type="SUPFAM" id="SSF49482">
    <property type="entry name" value="Aromatic compound dioxygenase"/>
    <property type="match status" value="1"/>
</dbReference>
<feature type="domain" description="Catechol dioxygenase N-terminal" evidence="8">
    <location>
        <begin position="36"/>
        <end position="108"/>
    </location>
</feature>
<gene>
    <name evidence="9" type="ORF">N0V83_000718</name>
</gene>
<dbReference type="PANTHER" id="PTHR33711:SF7">
    <property type="entry name" value="INTRADIOL RING-CLEAVAGE DIOXYGENASES DOMAIN-CONTAINING PROTEIN-RELATED"/>
    <property type="match status" value="1"/>
</dbReference>
<dbReference type="GO" id="GO:0018576">
    <property type="term" value="F:catechol 1,2-dioxygenase activity"/>
    <property type="evidence" value="ECO:0007669"/>
    <property type="project" value="InterPro"/>
</dbReference>
<dbReference type="InterPro" id="IPR050770">
    <property type="entry name" value="Intradiol_RC_Dioxygenase"/>
</dbReference>
<comment type="cofactor">
    <cofactor evidence="1">
        <name>Fe(3+)</name>
        <dbReference type="ChEBI" id="CHEBI:29034"/>
    </cofactor>
</comment>
<keyword evidence="10" id="KW-1185">Reference proteome</keyword>
<dbReference type="Pfam" id="PF04444">
    <property type="entry name" value="Dioxygenase_N"/>
    <property type="match status" value="1"/>
</dbReference>
<dbReference type="Gene3D" id="2.60.130.10">
    <property type="entry name" value="Aromatic compound dioxygenase"/>
    <property type="match status" value="1"/>
</dbReference>
<comment type="caution">
    <text evidence="9">The sequence shown here is derived from an EMBL/GenBank/DDBJ whole genome shotgun (WGS) entry which is preliminary data.</text>
</comment>
<dbReference type="GO" id="GO:0008199">
    <property type="term" value="F:ferric iron binding"/>
    <property type="evidence" value="ECO:0007669"/>
    <property type="project" value="InterPro"/>
</dbReference>
<organism evidence="9 10">
    <name type="scientific">Neocucurbitaria cava</name>
    <dbReference type="NCBI Taxonomy" id="798079"/>
    <lineage>
        <taxon>Eukaryota</taxon>
        <taxon>Fungi</taxon>
        <taxon>Dikarya</taxon>
        <taxon>Ascomycota</taxon>
        <taxon>Pezizomycotina</taxon>
        <taxon>Dothideomycetes</taxon>
        <taxon>Pleosporomycetidae</taxon>
        <taxon>Pleosporales</taxon>
        <taxon>Pleosporineae</taxon>
        <taxon>Cucurbitariaceae</taxon>
        <taxon>Neocucurbitaria</taxon>
    </lineage>
</organism>
<evidence type="ECO:0000313" key="9">
    <source>
        <dbReference type="EMBL" id="KAJ4377888.1"/>
    </source>
</evidence>
<dbReference type="EMBL" id="JAPEUY010000001">
    <property type="protein sequence ID" value="KAJ4377888.1"/>
    <property type="molecule type" value="Genomic_DNA"/>
</dbReference>
<dbReference type="InterPro" id="IPR039390">
    <property type="entry name" value="1_2-HQD/HQD"/>
</dbReference>
<evidence type="ECO:0000313" key="10">
    <source>
        <dbReference type="Proteomes" id="UP001140560"/>
    </source>
</evidence>
<dbReference type="InterPro" id="IPR000627">
    <property type="entry name" value="Intradiol_dOase_C"/>
</dbReference>
<keyword evidence="5" id="KW-0560">Oxidoreductase</keyword>
<dbReference type="OrthoDB" id="5238185at2759"/>
<protein>
    <submittedName>
        <fullName evidence="9">Uncharacterized protein</fullName>
    </submittedName>
</protein>
<sequence>MASQGGPDPSAVPVLKDLTIENITENVHRINSQCADPRLKYVMERLVSHLHDFARETRLSFEEWMAGIKFLTEVGQICTDVRQEFILLSDIVGLSLLVDSIDHPKPPSSTEGTVLGPFHTHDASTLPSGTPISGDPAGTPLLVLCTVKSTSGAPISNVKVDVWETDSHGKYDVQYEDRGNKADGRAVIVTDEEGVFWFKAIVPVPYPIPNDGPVGKLLERLGRHCWRPSHMHFMFEKGGFDNLVTALYVRGSDYETSDAVFGVKESLIVGLETVTAQQAKQYDVKEGTKLLKYDFVLVTDEETKKLRHDEAVKAMKSLGREGMMVVNGLPVPDVD</sequence>
<keyword evidence="4" id="KW-0223">Dioxygenase</keyword>
<name>A0A9W9CS90_9PLEO</name>
<evidence type="ECO:0000259" key="8">
    <source>
        <dbReference type="Pfam" id="PF04444"/>
    </source>
</evidence>
<evidence type="ECO:0000256" key="1">
    <source>
        <dbReference type="ARBA" id="ARBA00001965"/>
    </source>
</evidence>
<keyword evidence="6" id="KW-0408">Iron</keyword>
<accession>A0A9W9CS90</accession>
<dbReference type="CDD" id="cd03461">
    <property type="entry name" value="1_2-HQD"/>
    <property type="match status" value="1"/>
</dbReference>
<dbReference type="GO" id="GO:0009712">
    <property type="term" value="P:catechol-containing compound metabolic process"/>
    <property type="evidence" value="ECO:0007669"/>
    <property type="project" value="InterPro"/>
</dbReference>
<dbReference type="Pfam" id="PF00775">
    <property type="entry name" value="Dioxygenase_C"/>
    <property type="match status" value="1"/>
</dbReference>
<dbReference type="AlphaFoldDB" id="A0A9W9CS90"/>
<keyword evidence="3" id="KW-0479">Metal-binding</keyword>
<evidence type="ECO:0000256" key="5">
    <source>
        <dbReference type="ARBA" id="ARBA00023002"/>
    </source>
</evidence>